<organism evidence="1 2">
    <name type="scientific">Sporomusa acidovorans (strain ATCC 49682 / DSM 3132 / Mol)</name>
    <dbReference type="NCBI Taxonomy" id="1123286"/>
    <lineage>
        <taxon>Bacteria</taxon>
        <taxon>Bacillati</taxon>
        <taxon>Bacillota</taxon>
        <taxon>Negativicutes</taxon>
        <taxon>Selenomonadales</taxon>
        <taxon>Sporomusaceae</taxon>
        <taxon>Sporomusa</taxon>
    </lineage>
</organism>
<protein>
    <recommendedName>
        <fullName evidence="3">Preprotein translocase subunit SecA</fullName>
    </recommendedName>
</protein>
<name>A0ABZ3J9X7_SPOA4</name>
<proteinExistence type="predicted"/>
<reference evidence="1" key="1">
    <citation type="submission" date="2024-05" db="EMBL/GenBank/DDBJ databases">
        <title>Isolation and characterization of Sporomusa carbonis sp. nov., a carboxydotrophic hydrogenogen in the genus of Sporomusa isolated from a charcoal burning pile.</title>
        <authorList>
            <person name="Boeer T."/>
            <person name="Rosenbaum F."/>
            <person name="Eysell L."/>
            <person name="Mueller V."/>
            <person name="Daniel R."/>
            <person name="Poehlein A."/>
        </authorList>
    </citation>
    <scope>NUCLEOTIDE SEQUENCE [LARGE SCALE GENOMIC DNA]</scope>
    <source>
        <strain evidence="1">DSM 3132</strain>
    </source>
</reference>
<dbReference type="InterPro" id="IPR004027">
    <property type="entry name" value="SEC_C_motif"/>
</dbReference>
<accession>A0ABZ3J9X7</accession>
<dbReference type="Gene3D" id="3.10.450.50">
    <property type="match status" value="1"/>
</dbReference>
<evidence type="ECO:0008006" key="3">
    <source>
        <dbReference type="Google" id="ProtNLM"/>
    </source>
</evidence>
<evidence type="ECO:0000313" key="1">
    <source>
        <dbReference type="EMBL" id="XFO74940.1"/>
    </source>
</evidence>
<dbReference type="EMBL" id="CP155571">
    <property type="protein sequence ID" value="XFO74940.1"/>
    <property type="molecule type" value="Genomic_DNA"/>
</dbReference>
<keyword evidence="2" id="KW-1185">Reference proteome</keyword>
<sequence>MSKKKHKQRLVKADDYYNDGLFELARCGKVVSIRNLSTPEQHVQLQAFYKDEYPKVKERIDEKVKKIKEKISVCDPLMILKFTKDMAMLSHLNKFSELDYTSEENMVIRAQEYIQSILVSTENHFDDTESKEEQEKRWHSIHADIEDLYKEFVYFYHYWSVYKEDSGEISNEMMCYIVESQMLYFVRGKRYQAFELEPLKKLLPLHNDVLVELFGVTTEQIIEGLEKLEYSMSQGLADAWMDMGKKFNELFEAVDLELASEAASDEARNVMNPIVEKIFGEALNNISHVTGWDARLIDALSFGIGECKTFFDDSEFSGWPIMELPTKKKPFIKIDGISYGFDYYSLFDNFYRALQKAIFRLKPEYVDKWSKRQNIASEDMVKALFLNLLPGATAFTGNYYPAGSSLKQMNENDLLITYENYLFIIEVKAGSFPQTPPINDFGAHIKAYTKLAQEADAQCSRTIRYINEHQPAPFYDAEKHKKFEISRLSDYKEVYSFSITVDNFNEFAARAEKLNFITLSSKTIVISYDDLLLYANYFDSPIYFLHFLKQRKIAIDIPQIAMRDELDHLGMYIKHNIYSITASKFPAEHMVNWHGYREDLDNYFCRLYLPELKPTKPKQGMPNEITEIILLLERGTDENRIDTAHFLLNLSSEAKDDFCKAIHHALRRQPEIGRMLVMSAFGEIKYCLFVASPGIKVMSTLERQDYVLSTIFSDESMPIMWIDLDYDKDGKLLGAKGKQCSYNDIPAGDIDRLKVLSVKYAKSRIESFQRQYHRKVDRNDPCPCGSGKKYKKCCIQYE</sequence>
<dbReference type="Pfam" id="PF02810">
    <property type="entry name" value="SEC-C"/>
    <property type="match status" value="1"/>
</dbReference>
<evidence type="ECO:0000313" key="2">
    <source>
        <dbReference type="Proteomes" id="UP000216052"/>
    </source>
</evidence>
<gene>
    <name evidence="1" type="ORF">SPACI_050510</name>
</gene>
<dbReference type="SUPFAM" id="SSF103642">
    <property type="entry name" value="Sec-C motif"/>
    <property type="match status" value="1"/>
</dbReference>
<dbReference type="Proteomes" id="UP000216052">
    <property type="component" value="Chromosome"/>
</dbReference>
<dbReference type="RefSeq" id="WP_169716748.1">
    <property type="nucleotide sequence ID" value="NZ_CP155571.1"/>
</dbReference>